<feature type="compositionally biased region" description="Basic and acidic residues" evidence="1">
    <location>
        <begin position="110"/>
        <end position="119"/>
    </location>
</feature>
<gene>
    <name evidence="3" type="ORF">GNLVRS02_ARAD1D23716g</name>
</gene>
<dbReference type="AlphaFoldDB" id="A0A060TAG2"/>
<sequence>MAWGKKSDSIIDELPGEPGTLKKLQSTIILFVVLAVLAVVGYGCYKVAVGINEVVQEKLGNNKRVSIDSKGVNIKVKERSHEKTLDSAQRWAYKAWQNSKAPDEYNGPLKFREPEDKRQINKANATAGANAGWA</sequence>
<name>A0A060TAG2_BLAAD</name>
<organism evidence="3">
    <name type="scientific">Blastobotrys adeninivorans</name>
    <name type="common">Yeast</name>
    <name type="synonym">Arxula adeninivorans</name>
    <dbReference type="NCBI Taxonomy" id="409370"/>
    <lineage>
        <taxon>Eukaryota</taxon>
        <taxon>Fungi</taxon>
        <taxon>Dikarya</taxon>
        <taxon>Ascomycota</taxon>
        <taxon>Saccharomycotina</taxon>
        <taxon>Dipodascomycetes</taxon>
        <taxon>Dipodascales</taxon>
        <taxon>Trichomonascaceae</taxon>
        <taxon>Blastobotrys</taxon>
    </lineage>
</organism>
<reference evidence="3" key="2">
    <citation type="submission" date="2014-06" db="EMBL/GenBank/DDBJ databases">
        <title>The complete genome of Blastobotrys (Arxula) adeninivorans LS3 - a yeast of biotechnological interest.</title>
        <authorList>
            <person name="Kunze G."/>
            <person name="Gaillardin C."/>
            <person name="Czernicka M."/>
            <person name="Durrens P."/>
            <person name="Martin T."/>
            <person name="Boer E."/>
            <person name="Gabaldon T."/>
            <person name="Cruz J."/>
            <person name="Talla E."/>
            <person name="Marck C."/>
            <person name="Goffeau A."/>
            <person name="Barbe V."/>
            <person name="Baret P."/>
            <person name="Baronian K."/>
            <person name="Beier S."/>
            <person name="Bleykasten C."/>
            <person name="Bode R."/>
            <person name="Casaregola S."/>
            <person name="Despons L."/>
            <person name="Fairhead C."/>
            <person name="Giersberg M."/>
            <person name="Gierski P."/>
            <person name="Hahnel U."/>
            <person name="Hartmann A."/>
            <person name="Jankowska D."/>
            <person name="Jubin C."/>
            <person name="Jung P."/>
            <person name="Lafontaine I."/>
            <person name="Leh-Louis V."/>
            <person name="Lemaire M."/>
            <person name="Marcet-Houben M."/>
            <person name="Mascher M."/>
            <person name="Morel G."/>
            <person name="Richard G.-F."/>
            <person name="Riechen J."/>
            <person name="Sacerdot C."/>
            <person name="Sarkar A."/>
            <person name="Savel G."/>
            <person name="Schacherer J."/>
            <person name="Sherman D."/>
            <person name="Straub M.-L."/>
            <person name="Stein N."/>
            <person name="Thierry A."/>
            <person name="Trautwein-Schult A."/>
            <person name="Westhof E."/>
            <person name="Worch S."/>
            <person name="Dujon B."/>
            <person name="Souciet J.-L."/>
            <person name="Wincker P."/>
            <person name="Scholz U."/>
            <person name="Neuveglise N."/>
        </authorList>
    </citation>
    <scope>NUCLEOTIDE SEQUENCE</scope>
    <source>
        <strain evidence="3">LS3</strain>
    </source>
</reference>
<reference evidence="3" key="1">
    <citation type="submission" date="2014-02" db="EMBL/GenBank/DDBJ databases">
        <authorList>
            <person name="Genoscope - CEA"/>
        </authorList>
    </citation>
    <scope>NUCLEOTIDE SEQUENCE</scope>
    <source>
        <strain evidence="3">LS3</strain>
    </source>
</reference>
<keyword evidence="2" id="KW-0812">Transmembrane</keyword>
<dbReference type="EMBL" id="HG937694">
    <property type="protein sequence ID" value="CDP37963.1"/>
    <property type="molecule type" value="Genomic_DNA"/>
</dbReference>
<evidence type="ECO:0000313" key="3">
    <source>
        <dbReference type="EMBL" id="CDP37963.1"/>
    </source>
</evidence>
<feature type="region of interest" description="Disordered" evidence="1">
    <location>
        <begin position="100"/>
        <end position="134"/>
    </location>
</feature>
<dbReference type="PANTHER" id="PTHR42077:SF1">
    <property type="entry name" value="YALI0F30239P"/>
    <property type="match status" value="1"/>
</dbReference>
<accession>A0A060TAG2</accession>
<keyword evidence="2" id="KW-0472">Membrane</keyword>
<feature type="compositionally biased region" description="Low complexity" evidence="1">
    <location>
        <begin position="123"/>
        <end position="134"/>
    </location>
</feature>
<proteinExistence type="predicted"/>
<protein>
    <submittedName>
        <fullName evidence="3">ARAD1D23716p</fullName>
    </submittedName>
</protein>
<feature type="transmembrane region" description="Helical" evidence="2">
    <location>
        <begin position="24"/>
        <end position="45"/>
    </location>
</feature>
<dbReference type="PANTHER" id="PTHR42077">
    <property type="entry name" value="YALI0F30239P"/>
    <property type="match status" value="1"/>
</dbReference>
<evidence type="ECO:0000256" key="2">
    <source>
        <dbReference type="SAM" id="Phobius"/>
    </source>
</evidence>
<evidence type="ECO:0000256" key="1">
    <source>
        <dbReference type="SAM" id="MobiDB-lite"/>
    </source>
</evidence>
<keyword evidence="2" id="KW-1133">Transmembrane helix</keyword>